<feature type="compositionally biased region" description="Polar residues" evidence="14">
    <location>
        <begin position="272"/>
        <end position="292"/>
    </location>
</feature>
<dbReference type="PROSITE" id="PS00845">
    <property type="entry name" value="CAP_GLY_1"/>
    <property type="match status" value="1"/>
</dbReference>
<dbReference type="InterPro" id="IPR022157">
    <property type="entry name" value="Dynactin"/>
</dbReference>
<feature type="compositionally biased region" description="Low complexity" evidence="14">
    <location>
        <begin position="443"/>
        <end position="456"/>
    </location>
</feature>
<feature type="compositionally biased region" description="Low complexity" evidence="14">
    <location>
        <begin position="105"/>
        <end position="144"/>
    </location>
</feature>
<keyword evidence="5" id="KW-0963">Cytoplasm</keyword>
<comment type="similarity">
    <text evidence="4">Belongs to the dynactin 150 kDa subunit family.</text>
</comment>
<dbReference type="InterPro" id="IPR036859">
    <property type="entry name" value="CAP-Gly_dom_sf"/>
</dbReference>
<keyword evidence="11" id="KW-0206">Cytoskeleton</keyword>
<dbReference type="GO" id="GO:0005819">
    <property type="term" value="C:spindle"/>
    <property type="evidence" value="ECO:0007669"/>
    <property type="project" value="UniProtKB-SubCell"/>
</dbReference>
<dbReference type="STRING" id="403673.A0A177WGS0"/>
<keyword evidence="12" id="KW-0131">Cell cycle</keyword>
<dbReference type="GO" id="GO:0051301">
    <property type="term" value="P:cell division"/>
    <property type="evidence" value="ECO:0007669"/>
    <property type="project" value="UniProtKB-KW"/>
</dbReference>
<dbReference type="SUPFAM" id="SSF74924">
    <property type="entry name" value="Cap-Gly domain"/>
    <property type="match status" value="1"/>
</dbReference>
<dbReference type="EMBL" id="DS022302">
    <property type="protein sequence ID" value="OAJ38976.1"/>
    <property type="molecule type" value="Genomic_DNA"/>
</dbReference>
<evidence type="ECO:0000256" key="11">
    <source>
        <dbReference type="ARBA" id="ARBA00023212"/>
    </source>
</evidence>
<keyword evidence="6" id="KW-0132">Cell division</keyword>
<evidence type="ECO:0000256" key="10">
    <source>
        <dbReference type="ARBA" id="ARBA00023054"/>
    </source>
</evidence>
<keyword evidence="9" id="KW-0243">Dynein</keyword>
<evidence type="ECO:0000313" key="17">
    <source>
        <dbReference type="Proteomes" id="UP000077115"/>
    </source>
</evidence>
<proteinExistence type="inferred from homology"/>
<feature type="coiled-coil region" evidence="13">
    <location>
        <begin position="1430"/>
        <end position="1509"/>
    </location>
</feature>
<gene>
    <name evidence="16" type="ORF">BDEG_22864</name>
</gene>
<dbReference type="VEuPathDB" id="FungiDB:BDEG_22864"/>
<evidence type="ECO:0000256" key="1">
    <source>
        <dbReference type="ARBA" id="ARBA00004114"/>
    </source>
</evidence>
<dbReference type="OrthoDB" id="2130750at2759"/>
<sequence>MSNSPKPSRLSTSNAFAVGESVTLATTGLVATVRFIGTTSFAAGLWVGVELNEPSGKNDGSVGDFRYFECPASHGLFVKTSQVIPFEAGTDSLLQAPRRSATRTNSNSPKNSSPKTAGSSPRTSLSRSDSSPSRSQSPSAGSPSVTGVRNAPTKTSSDRKSLSSTTLASDHRRVSQSTRSPSSAETHSSTTHSRPSSSLGASRPSLPASSRTKMAFSRLSLPPSTDTTASKTKTRPSSTVASPSKSSLKLSAPNRKSLGNASRPESPLASPSLKQKTALKQTSTAGTSVSEILSHSESAISHTTNTATKSNDTPTTKALFISQAHNIPAVIDTTKDISRDDMDLKFDDNYDQSNHHPLDSAPSCNNSNPINTPVMNRPSSRTTYQSVSPSASEFSSTPAFCGHRTSFGALIEDYSIDEYQNAHDSSQSHHNSISQSRPDMSSRRSSIPTISNTSTTALPNTQQKDISDKKSSSVAVHDALQNFTNLISRRASISAKKYENEPASQQNISSFRSSLTNGPLTLLSSTPEHSEQQSYTPASIAVAKAESECPKPITEAHTSNITPLLNNTDCINGVTGSNFALDQGLLQNLPNADRINQNSVDVQKDDGQVDTTYMLGSVITIPQTPDHARSSALQQSELASLNKPALTPIRPYESPLVTALSESIEPMVTKRKFDQLEHEFKLLQNSYEQDKRRLANLRQSEEKWTTTETSLAILTEKHSKVVMELRDISKKCHELTTHCNQLEAENADAMDRMEMLLVDNEIVQEHVDVLKEDAKVMQDRIEELTLEVDVIKAEKELLISGEAFDVENAGETPRFNQRQLELQNERLREALIKLRDMSHHTETVLKEQIESAHLNSSAFLTMQQKLLDLESKLGHAHEFIDDLKLQLDDALGSEELVHSLTDRNLALGEKLDIMTNNVEELEMLRTLNNDLEEAHMEIQKMLTNEINIKDAALAELGSRVVDQRNTLIDCENTIQQFRDLVGQYERDGHERSLQASISEPLFENKTRLDLQAQVQNAAALNMELQKAVEQATLYRIDAQDKQLQLEQTIQELSIVRLFLPDEYLKTDNDVVQCLLLLQRIAIKSHVVRNYYNDCITAQNSIELSHYAVYLDSSSVLLGLEHTAKRLYRALEVTSDEASYLKFGRLYHQLLLIEHEIDSVKNNIQSSTPTDQDNYFKLCHVLEKLIEFLQHYIDKVDNAVPTLRKPLLVAALEEASHHIECIQLETNLIKYIFSKGDCNDEDCFSPSSDMLEATQLLSLLSHATENVDICKEAVNRLRASLQSVFNQDMTPNIDVSNKVFDTLMPLQVLSKFITTLRSKLQVMVDEFKQKRREIDYSALTHLLSTLSADMLGSFASNPGEAFSRRVQDILSTFLALDSVLQVKDAFEAIVPVLPAWSWRADTLKAEFALNGMLKLKVEKLESQIFNAAHELVNKKEMLGEATAQIEVLKSKLENYDKLSSTVQELEDELENAKAEETTFKNAVQTMQADLEAADMEITLLKKTIRKLERSAVSGSPAKPVADRNQSFNGAPFNDSLLANGFQSQGMIDADTLAKMDAQKAAIWFLITENARLKSTAQSIQMMELLHPSDPITKLVSRQSRQSAFGYSDSGHTHASGIDTNLLNAEKIKKLSIEADELAKDVYEFNVNSRVVDVSVFTNATVEPTTKDSARGTGPRVQKWLPLNLDPRVQLQSQRAILDGFADRWEKLRWNASQSIKMTGDQSGIGNAYSSSATPSNIVGRISMPCSMQSMDRDESKGPQRVEAHTWKEMFEIQSLFL</sequence>
<evidence type="ECO:0000313" key="16">
    <source>
        <dbReference type="EMBL" id="OAJ38976.1"/>
    </source>
</evidence>
<evidence type="ECO:0000259" key="15">
    <source>
        <dbReference type="PROSITE" id="PS50245"/>
    </source>
</evidence>
<feature type="coiled-coil region" evidence="13">
    <location>
        <begin position="673"/>
        <end position="700"/>
    </location>
</feature>
<evidence type="ECO:0000256" key="4">
    <source>
        <dbReference type="ARBA" id="ARBA00011010"/>
    </source>
</evidence>
<accession>A0A177WGS0</accession>
<evidence type="ECO:0000256" key="5">
    <source>
        <dbReference type="ARBA" id="ARBA00022490"/>
    </source>
</evidence>
<dbReference type="PANTHER" id="PTHR18916">
    <property type="entry name" value="DYNACTIN 1-RELATED MICROTUBULE-BINDING"/>
    <property type="match status" value="1"/>
</dbReference>
<reference evidence="16 17" key="1">
    <citation type="submission" date="2006-10" db="EMBL/GenBank/DDBJ databases">
        <title>The Genome Sequence of Batrachochytrium dendrobatidis JEL423.</title>
        <authorList>
            <consortium name="The Broad Institute Genome Sequencing Platform"/>
            <person name="Birren B."/>
            <person name="Lander E."/>
            <person name="Galagan J."/>
            <person name="Cuomo C."/>
            <person name="Devon K."/>
            <person name="Jaffe D."/>
            <person name="Butler J."/>
            <person name="Alvarez P."/>
            <person name="Gnerre S."/>
            <person name="Grabherr M."/>
            <person name="Kleber M."/>
            <person name="Mauceli E."/>
            <person name="Brockman W."/>
            <person name="Young S."/>
            <person name="LaButti K."/>
            <person name="Sykes S."/>
            <person name="DeCaprio D."/>
            <person name="Crawford M."/>
            <person name="Koehrsen M."/>
            <person name="Engels R."/>
            <person name="Montgomery P."/>
            <person name="Pearson M."/>
            <person name="Howarth C."/>
            <person name="Larson L."/>
            <person name="White J."/>
            <person name="O'Leary S."/>
            <person name="Kodira C."/>
            <person name="Zeng Q."/>
            <person name="Yandava C."/>
            <person name="Alvarado L."/>
            <person name="Longcore J."/>
            <person name="James T."/>
        </authorList>
    </citation>
    <scope>NUCLEOTIDE SEQUENCE [LARGE SCALE GENOMIC DNA]</scope>
    <source>
        <strain evidence="16 17">JEL423</strain>
    </source>
</reference>
<feature type="region of interest" description="Disordered" evidence="14">
    <location>
        <begin position="349"/>
        <end position="398"/>
    </location>
</feature>
<dbReference type="GO" id="GO:0005814">
    <property type="term" value="C:centriole"/>
    <property type="evidence" value="ECO:0007669"/>
    <property type="project" value="UniProtKB-SubCell"/>
</dbReference>
<keyword evidence="7" id="KW-0493">Microtubule</keyword>
<dbReference type="Gene3D" id="2.30.30.190">
    <property type="entry name" value="CAP Gly-rich-like domain"/>
    <property type="match status" value="1"/>
</dbReference>
<feature type="compositionally biased region" description="Low complexity" evidence="14">
    <location>
        <begin position="177"/>
        <end position="198"/>
    </location>
</feature>
<feature type="region of interest" description="Disordered" evidence="14">
    <location>
        <begin position="519"/>
        <end position="538"/>
    </location>
</feature>
<evidence type="ECO:0000256" key="9">
    <source>
        <dbReference type="ARBA" id="ARBA00023017"/>
    </source>
</evidence>
<evidence type="ECO:0000256" key="7">
    <source>
        <dbReference type="ARBA" id="ARBA00022701"/>
    </source>
</evidence>
<feature type="domain" description="CAP-Gly" evidence="15">
    <location>
        <begin position="37"/>
        <end position="79"/>
    </location>
</feature>
<dbReference type="InterPro" id="IPR000938">
    <property type="entry name" value="CAP-Gly_domain"/>
</dbReference>
<dbReference type="eggNOG" id="KOG0971">
    <property type="taxonomic scope" value="Eukaryota"/>
</dbReference>
<evidence type="ECO:0000256" key="2">
    <source>
        <dbReference type="ARBA" id="ARBA00004186"/>
    </source>
</evidence>
<feature type="compositionally biased region" description="Polar residues" evidence="14">
    <location>
        <begin position="519"/>
        <end position="537"/>
    </location>
</feature>
<keyword evidence="8" id="KW-0498">Mitosis</keyword>
<feature type="region of interest" description="Disordered" evidence="14">
    <location>
        <begin position="90"/>
        <end position="292"/>
    </location>
</feature>
<keyword evidence="10 13" id="KW-0175">Coiled coil</keyword>
<dbReference type="PANTHER" id="PTHR18916:SF6">
    <property type="entry name" value="DYNACTIN SUBUNIT 1"/>
    <property type="match status" value="1"/>
</dbReference>
<evidence type="ECO:0000256" key="12">
    <source>
        <dbReference type="ARBA" id="ARBA00023306"/>
    </source>
</evidence>
<dbReference type="GO" id="GO:0030286">
    <property type="term" value="C:dynein complex"/>
    <property type="evidence" value="ECO:0007669"/>
    <property type="project" value="UniProtKB-KW"/>
</dbReference>
<dbReference type="Pfam" id="PF12455">
    <property type="entry name" value="Dynactin"/>
    <property type="match status" value="1"/>
</dbReference>
<organism evidence="16 17">
    <name type="scientific">Batrachochytrium dendrobatidis (strain JEL423)</name>
    <dbReference type="NCBI Taxonomy" id="403673"/>
    <lineage>
        <taxon>Eukaryota</taxon>
        <taxon>Fungi</taxon>
        <taxon>Fungi incertae sedis</taxon>
        <taxon>Chytridiomycota</taxon>
        <taxon>Chytridiomycota incertae sedis</taxon>
        <taxon>Chytridiomycetes</taxon>
        <taxon>Rhizophydiales</taxon>
        <taxon>Rhizophydiales incertae sedis</taxon>
        <taxon>Batrachochytrium</taxon>
    </lineage>
</organism>
<feature type="compositionally biased region" description="Polar residues" evidence="14">
    <location>
        <begin position="362"/>
        <end position="398"/>
    </location>
</feature>
<feature type="coiled-coil region" evidence="13">
    <location>
        <begin position="725"/>
        <end position="837"/>
    </location>
</feature>
<comment type="subcellular location">
    <subcellularLocation>
        <location evidence="3">Cytoplasm</location>
        <location evidence="3">Cell cortex</location>
    </subcellularLocation>
    <subcellularLocation>
        <location evidence="1">Cytoplasm</location>
        <location evidence="1">Cytoskeleton</location>
        <location evidence="1">Microtubule organizing center</location>
        <location evidence="1">Centrosome</location>
        <location evidence="1">Centriole</location>
    </subcellularLocation>
    <subcellularLocation>
        <location evidence="2">Cytoplasm</location>
        <location evidence="2">Cytoskeleton</location>
        <location evidence="2">Spindle</location>
    </subcellularLocation>
</comment>
<name>A0A177WGS0_BATDL</name>
<evidence type="ECO:0000256" key="13">
    <source>
        <dbReference type="SAM" id="Coils"/>
    </source>
</evidence>
<evidence type="ECO:0000256" key="8">
    <source>
        <dbReference type="ARBA" id="ARBA00022776"/>
    </source>
</evidence>
<evidence type="ECO:0000256" key="14">
    <source>
        <dbReference type="SAM" id="MobiDB-lite"/>
    </source>
</evidence>
<protein>
    <recommendedName>
        <fullName evidence="15">CAP-Gly domain-containing protein</fullName>
    </recommendedName>
</protein>
<feature type="compositionally biased region" description="Polar residues" evidence="14">
    <location>
        <begin position="222"/>
        <end position="231"/>
    </location>
</feature>
<dbReference type="GO" id="GO:0005874">
    <property type="term" value="C:microtubule"/>
    <property type="evidence" value="ECO:0007669"/>
    <property type="project" value="UniProtKB-KW"/>
</dbReference>
<feature type="compositionally biased region" description="Low complexity" evidence="14">
    <location>
        <begin position="237"/>
        <end position="253"/>
    </location>
</feature>
<dbReference type="PROSITE" id="PS50245">
    <property type="entry name" value="CAP_GLY_2"/>
    <property type="match status" value="1"/>
</dbReference>
<feature type="compositionally biased region" description="Basic and acidic residues" evidence="14">
    <location>
        <begin position="349"/>
        <end position="358"/>
    </location>
</feature>
<dbReference type="Pfam" id="PF01302">
    <property type="entry name" value="CAP_GLY"/>
    <property type="match status" value="1"/>
</dbReference>
<reference evidence="16 17" key="2">
    <citation type="submission" date="2016-05" db="EMBL/GenBank/DDBJ databases">
        <title>Lineage-specific infection strategies underlie the spectrum of fungal disease in amphibians.</title>
        <authorList>
            <person name="Cuomo C.A."/>
            <person name="Farrer R.A."/>
            <person name="James T."/>
            <person name="Longcore J."/>
            <person name="Birren B."/>
        </authorList>
    </citation>
    <scope>NUCLEOTIDE SEQUENCE [LARGE SCALE GENOMIC DNA]</scope>
    <source>
        <strain evidence="16 17">JEL423</strain>
    </source>
</reference>
<evidence type="ECO:0000256" key="6">
    <source>
        <dbReference type="ARBA" id="ARBA00022618"/>
    </source>
</evidence>
<evidence type="ECO:0000256" key="3">
    <source>
        <dbReference type="ARBA" id="ARBA00004544"/>
    </source>
</evidence>
<dbReference type="SMART" id="SM01052">
    <property type="entry name" value="CAP_GLY"/>
    <property type="match status" value="1"/>
</dbReference>
<dbReference type="Proteomes" id="UP000077115">
    <property type="component" value="Unassembled WGS sequence"/>
</dbReference>
<feature type="region of interest" description="Disordered" evidence="14">
    <location>
        <begin position="421"/>
        <end position="473"/>
    </location>
</feature>